<sequence>MGKGEAWVNGRSIGRFWPKYLAPVDGCKPCDYRGRFNPGSCQTGCDEPSQRWYHVPRSFLKPGEPNTLVLFEEAGGDPAKVSFQTVTVGTACGDVDEGRTMALSCQGGRTISGIQFASFGDPRGTCGSFHKGSCEAHEPLHIVEQACVGQPSCSVEVSEAVLGGDQLRWHR</sequence>
<dbReference type="GO" id="GO:0030246">
    <property type="term" value="F:carbohydrate binding"/>
    <property type="evidence" value="ECO:0007669"/>
    <property type="project" value="InterPro"/>
</dbReference>
<gene>
    <name evidence="4" type="primary">Os06g0628500_3</name>
    <name evidence="4" type="ORF">g.113684</name>
</gene>
<dbReference type="GO" id="GO:0004565">
    <property type="term" value="F:beta-galactosidase activity"/>
    <property type="evidence" value="ECO:0007669"/>
    <property type="project" value="UniProtKB-ARBA"/>
</dbReference>
<dbReference type="InterPro" id="IPR048913">
    <property type="entry name" value="BetaGal_gal-bd"/>
</dbReference>
<protein>
    <submittedName>
        <fullName evidence="4">Putative beta-galactosidase 10</fullName>
    </submittedName>
</protein>
<dbReference type="Pfam" id="PF02140">
    <property type="entry name" value="SUEL_Lectin"/>
    <property type="match status" value="1"/>
</dbReference>
<dbReference type="GO" id="GO:0005975">
    <property type="term" value="P:carbohydrate metabolic process"/>
    <property type="evidence" value="ECO:0007669"/>
    <property type="project" value="InterPro"/>
</dbReference>
<feature type="domain" description="SUEL-type lectin" evidence="3">
    <location>
        <begin position="95"/>
        <end position="165"/>
    </location>
</feature>
<dbReference type="PANTHER" id="PTHR23421">
    <property type="entry name" value="BETA-GALACTOSIDASE RELATED"/>
    <property type="match status" value="1"/>
</dbReference>
<evidence type="ECO:0000313" key="4">
    <source>
        <dbReference type="EMBL" id="JAT57175.1"/>
    </source>
</evidence>
<dbReference type="CDD" id="cd22842">
    <property type="entry name" value="Gal_Rha_Lectin_BGal"/>
    <property type="match status" value="1"/>
</dbReference>
<dbReference type="Gene3D" id="2.60.120.740">
    <property type="match status" value="1"/>
</dbReference>
<keyword evidence="2" id="KW-0326">Glycosidase</keyword>
<accession>A0A1D1YR98</accession>
<dbReference type="EMBL" id="GDJX01010761">
    <property type="protein sequence ID" value="JAT57175.1"/>
    <property type="molecule type" value="Transcribed_RNA"/>
</dbReference>
<dbReference type="PROSITE" id="PS50228">
    <property type="entry name" value="SUEL_LECTIN"/>
    <property type="match status" value="1"/>
</dbReference>
<evidence type="ECO:0000256" key="1">
    <source>
        <dbReference type="ARBA" id="ARBA00022801"/>
    </source>
</evidence>
<keyword evidence="1" id="KW-0378">Hydrolase</keyword>
<evidence type="ECO:0000259" key="3">
    <source>
        <dbReference type="PROSITE" id="PS50228"/>
    </source>
</evidence>
<dbReference type="InterPro" id="IPR043159">
    <property type="entry name" value="Lectin_gal-bd_sf"/>
</dbReference>
<dbReference type="InterPro" id="IPR000922">
    <property type="entry name" value="Lectin_gal-bd_dom"/>
</dbReference>
<dbReference type="InterPro" id="IPR001944">
    <property type="entry name" value="Glycoside_Hdrlase_35"/>
</dbReference>
<dbReference type="SUPFAM" id="SSF49785">
    <property type="entry name" value="Galactose-binding domain-like"/>
    <property type="match status" value="1"/>
</dbReference>
<reference evidence="4" key="1">
    <citation type="submission" date="2015-07" db="EMBL/GenBank/DDBJ databases">
        <title>Transcriptome Assembly of Anthurium amnicola.</title>
        <authorList>
            <person name="Suzuki J."/>
        </authorList>
    </citation>
    <scope>NUCLEOTIDE SEQUENCE</scope>
</reference>
<evidence type="ECO:0000256" key="2">
    <source>
        <dbReference type="ARBA" id="ARBA00023295"/>
    </source>
</evidence>
<organism evidence="4">
    <name type="scientific">Anthurium amnicola</name>
    <dbReference type="NCBI Taxonomy" id="1678845"/>
    <lineage>
        <taxon>Eukaryota</taxon>
        <taxon>Viridiplantae</taxon>
        <taxon>Streptophyta</taxon>
        <taxon>Embryophyta</taxon>
        <taxon>Tracheophyta</taxon>
        <taxon>Spermatophyta</taxon>
        <taxon>Magnoliopsida</taxon>
        <taxon>Liliopsida</taxon>
        <taxon>Araceae</taxon>
        <taxon>Pothoideae</taxon>
        <taxon>Potheae</taxon>
        <taxon>Anthurium</taxon>
    </lineage>
</organism>
<dbReference type="InterPro" id="IPR008979">
    <property type="entry name" value="Galactose-bd-like_sf"/>
</dbReference>
<name>A0A1D1YR98_9ARAE</name>
<dbReference type="Pfam" id="PF21467">
    <property type="entry name" value="BetaGal_gal-bd"/>
    <property type="match status" value="1"/>
</dbReference>
<proteinExistence type="predicted"/>
<dbReference type="AlphaFoldDB" id="A0A1D1YR98"/>